<dbReference type="SMART" id="SM00266">
    <property type="entry name" value="CAD"/>
    <property type="match status" value="1"/>
</dbReference>
<comment type="caution">
    <text evidence="4">The sequence shown here is derived from an EMBL/GenBank/DDBJ whole genome shotgun (WGS) entry which is preliminary data.</text>
</comment>
<dbReference type="InterPro" id="IPR015311">
    <property type="entry name" value="DFF40_C"/>
</dbReference>
<dbReference type="PROSITE" id="PS51135">
    <property type="entry name" value="CIDE_N"/>
    <property type="match status" value="1"/>
</dbReference>
<dbReference type="SUPFAM" id="SSF54060">
    <property type="entry name" value="His-Me finger endonucleases"/>
    <property type="match status" value="1"/>
</dbReference>
<proteinExistence type="predicted"/>
<dbReference type="Pfam" id="PF02017">
    <property type="entry name" value="CIDE-N"/>
    <property type="match status" value="1"/>
</dbReference>
<gene>
    <name evidence="4" type="ORF">PLOB_00039507</name>
</gene>
<dbReference type="SUPFAM" id="SSF54277">
    <property type="entry name" value="CAD &amp; PB1 domains"/>
    <property type="match status" value="1"/>
</dbReference>
<evidence type="ECO:0000256" key="1">
    <source>
        <dbReference type="ARBA" id="ARBA00022703"/>
    </source>
</evidence>
<dbReference type="Pfam" id="PF09230">
    <property type="entry name" value="DFF40"/>
    <property type="match status" value="1"/>
</dbReference>
<organism evidence="4 5">
    <name type="scientific">Porites lobata</name>
    <dbReference type="NCBI Taxonomy" id="104759"/>
    <lineage>
        <taxon>Eukaryota</taxon>
        <taxon>Metazoa</taxon>
        <taxon>Cnidaria</taxon>
        <taxon>Anthozoa</taxon>
        <taxon>Hexacorallia</taxon>
        <taxon>Scleractinia</taxon>
        <taxon>Fungiina</taxon>
        <taxon>Poritidae</taxon>
        <taxon>Porites</taxon>
    </lineage>
</organism>
<dbReference type="InterPro" id="IPR003508">
    <property type="entry name" value="CIDE-N_dom"/>
</dbReference>
<evidence type="ECO:0000313" key="4">
    <source>
        <dbReference type="EMBL" id="CAH3037866.1"/>
    </source>
</evidence>
<protein>
    <recommendedName>
        <fullName evidence="3">CIDE-N domain-containing protein</fullName>
    </recommendedName>
</protein>
<dbReference type="PANTHER" id="PTHR13067">
    <property type="entry name" value="CASPASE-ACTIVATED DNASE"/>
    <property type="match status" value="1"/>
</dbReference>
<evidence type="ECO:0000256" key="2">
    <source>
        <dbReference type="PROSITE-ProRule" id="PRU00447"/>
    </source>
</evidence>
<feature type="domain" description="CIDE-N" evidence="3">
    <location>
        <begin position="3"/>
        <end position="78"/>
    </location>
</feature>
<accession>A0ABN8MZE5</accession>
<dbReference type="CDD" id="cd01615">
    <property type="entry name" value="CIDE_N"/>
    <property type="match status" value="1"/>
</dbReference>
<name>A0ABN8MZE5_9CNID</name>
<reference evidence="4 5" key="1">
    <citation type="submission" date="2022-05" db="EMBL/GenBank/DDBJ databases">
        <authorList>
            <consortium name="Genoscope - CEA"/>
            <person name="William W."/>
        </authorList>
    </citation>
    <scope>NUCLEOTIDE SEQUENCE [LARGE SCALE GENOMIC DNA]</scope>
</reference>
<sequence length="330" mass="38629">MVSAKAYKVQDVNRKKRVGIVANSLTDLKHKGSTKLAVPGDCRVCLEDGTEVDDESYFKTLPAQTVFVFVRSDETWHGYVTVLKQATEKIFKAMSQRDRMIEQIYDFIHGSESDEMYCVMVELVNRLDDNIDAEERSEDVTWFDGLRQSFNTKEDAMRDAAKSRIRKYFSNAKESFEKASRKAQSHLSNTLEQFQDELKRQQYYGDYFARSASEKLRLCCDKGWFSCEGPYDKENCFKLHKINPYGSKESRVLFSTWNLDHVIEKSRQIFPTMIQAAENCPRGKQLNWKYFFDLLFTRKNLKLVHVGCHFKGEHEGFECQSKHFYTKSKR</sequence>
<dbReference type="EMBL" id="CALNXK010000006">
    <property type="protein sequence ID" value="CAH3037866.1"/>
    <property type="molecule type" value="Genomic_DNA"/>
</dbReference>
<keyword evidence="1 2" id="KW-0053">Apoptosis</keyword>
<dbReference type="Proteomes" id="UP001159405">
    <property type="component" value="Unassembled WGS sequence"/>
</dbReference>
<keyword evidence="5" id="KW-1185">Reference proteome</keyword>
<evidence type="ECO:0000259" key="3">
    <source>
        <dbReference type="PROSITE" id="PS51135"/>
    </source>
</evidence>
<dbReference type="PANTHER" id="PTHR13067:SF2">
    <property type="entry name" value="CASPASE-ACTIVATED DNASE"/>
    <property type="match status" value="1"/>
</dbReference>
<dbReference type="Gene3D" id="3.10.20.10">
    <property type="match status" value="1"/>
</dbReference>
<dbReference type="InterPro" id="IPR039729">
    <property type="entry name" value="DFF40"/>
</dbReference>
<dbReference type="InterPro" id="IPR044925">
    <property type="entry name" value="His-Me_finger_sf"/>
</dbReference>
<evidence type="ECO:0000313" key="5">
    <source>
        <dbReference type="Proteomes" id="UP001159405"/>
    </source>
</evidence>